<feature type="transmembrane region" description="Helical" evidence="1">
    <location>
        <begin position="12"/>
        <end position="35"/>
    </location>
</feature>
<keyword evidence="3" id="KW-1185">Reference proteome</keyword>
<evidence type="ECO:0000313" key="2">
    <source>
        <dbReference type="EMBL" id="GID99955.1"/>
    </source>
</evidence>
<dbReference type="EMBL" id="BOML01000012">
    <property type="protein sequence ID" value="GID99955.1"/>
    <property type="molecule type" value="Genomic_DNA"/>
</dbReference>
<feature type="transmembrane region" description="Helical" evidence="1">
    <location>
        <begin position="139"/>
        <end position="161"/>
    </location>
</feature>
<feature type="transmembrane region" description="Helical" evidence="1">
    <location>
        <begin position="237"/>
        <end position="255"/>
    </location>
</feature>
<reference evidence="2 3" key="1">
    <citation type="submission" date="2021-01" db="EMBL/GenBank/DDBJ databases">
        <title>Whole genome shotgun sequence of Actinoplanes durhamensis NBRC 14914.</title>
        <authorList>
            <person name="Komaki H."/>
            <person name="Tamura T."/>
        </authorList>
    </citation>
    <scope>NUCLEOTIDE SEQUENCE [LARGE SCALE GENOMIC DNA]</scope>
    <source>
        <strain evidence="2 3">NBRC 14914</strain>
    </source>
</reference>
<feature type="transmembrane region" description="Helical" evidence="1">
    <location>
        <begin position="103"/>
        <end position="127"/>
    </location>
</feature>
<feature type="transmembrane region" description="Helical" evidence="1">
    <location>
        <begin position="76"/>
        <end position="97"/>
    </location>
</feature>
<keyword evidence="1" id="KW-0812">Transmembrane</keyword>
<sequence length="743" mass="79644">MASTRTVVRATGRALASLALIVAGLYLAWRGFLLLHAQLATAHAKPVWGGLGLCAAAVVAVAWGLRMYLPRPRLPLLLGSAVAIDAGLTVLGGAWLVHDQAVAGAIAGGVAAVVPALFLLGLMVFLGDWELYEDDTWQMGIAAAVLAEATAIAVAVTAAVGGHPAPAWIFGSVAALPVAAWLAYALFRMVASALRVSGRRTPPPLTTQLAGLLVPAGAIVAAGIVQTGNPLHRDLGSLFGTFGTWALVLVAAFTVQRLVLNWVTVDIAAEPRYEPAGGDYRRRAEIEDEIGRLQQEIGRRNMRAADYDTLRRLEDRLRDLEREPLIRPSRRPHLRDTLARPAITDGMLEAVEVTAHRTGLGLTAVWPRIELVLPAEARAPFRRGERSVNALRVGVAGAVTTALAVLLLTRDTGPSTLLTAVLGPLLVGAALLAGLRQSATTLYGQRAAAVELYRFDLARSLHLPIPRDPEEFRRAAPVLMGRVRPDELVPTDTTGPAIVNIEQFSGIRDDIAGEIHRTLLPEIRDLQQRQDRLAAQIRNPELDDAQISALAAQAAEQLSFDVRERMETLQQAFYQRVGKLIEDGIEAAVIGPAPANFTGFMVIDRKGDVGRPSATPGEMLTATAGSILQLSFFVMNDENARGTAPTLESGDQFFIAEPITIDGGRPERNVEFDAVADSPTLKPVPNRRGMTVALPAGVAETVFAFQIPDEAGRHEIWFQLYQAGRLVQAVVVHVRAVLAPVHG</sequence>
<protein>
    <submittedName>
        <fullName evidence="2">Uncharacterized protein</fullName>
    </submittedName>
</protein>
<feature type="transmembrane region" description="Helical" evidence="1">
    <location>
        <begin position="47"/>
        <end position="69"/>
    </location>
</feature>
<keyword evidence="1" id="KW-0472">Membrane</keyword>
<feature type="transmembrane region" description="Helical" evidence="1">
    <location>
        <begin position="167"/>
        <end position="187"/>
    </location>
</feature>
<dbReference type="Proteomes" id="UP000637628">
    <property type="component" value="Unassembled WGS sequence"/>
</dbReference>
<evidence type="ECO:0000256" key="1">
    <source>
        <dbReference type="SAM" id="Phobius"/>
    </source>
</evidence>
<comment type="caution">
    <text evidence="2">The sequence shown here is derived from an EMBL/GenBank/DDBJ whole genome shotgun (WGS) entry which is preliminary data.</text>
</comment>
<organism evidence="2 3">
    <name type="scientific">Paractinoplanes durhamensis</name>
    <dbReference type="NCBI Taxonomy" id="113563"/>
    <lineage>
        <taxon>Bacteria</taxon>
        <taxon>Bacillati</taxon>
        <taxon>Actinomycetota</taxon>
        <taxon>Actinomycetes</taxon>
        <taxon>Micromonosporales</taxon>
        <taxon>Micromonosporaceae</taxon>
        <taxon>Paractinoplanes</taxon>
    </lineage>
</organism>
<accession>A0ABQ3YQU8</accession>
<feature type="transmembrane region" description="Helical" evidence="1">
    <location>
        <begin position="415"/>
        <end position="435"/>
    </location>
</feature>
<dbReference type="RefSeq" id="WP_203725602.1">
    <property type="nucleotide sequence ID" value="NZ_BOML01000012.1"/>
</dbReference>
<evidence type="ECO:0000313" key="3">
    <source>
        <dbReference type="Proteomes" id="UP000637628"/>
    </source>
</evidence>
<proteinExistence type="predicted"/>
<feature type="transmembrane region" description="Helical" evidence="1">
    <location>
        <begin position="208"/>
        <end position="225"/>
    </location>
</feature>
<name>A0ABQ3YQU8_9ACTN</name>
<keyword evidence="1" id="KW-1133">Transmembrane helix</keyword>
<gene>
    <name evidence="2" type="ORF">Adu01nite_13060</name>
</gene>
<feature type="transmembrane region" description="Helical" evidence="1">
    <location>
        <begin position="390"/>
        <end position="409"/>
    </location>
</feature>